<gene>
    <name evidence="1" type="ORF">LEMA_P101000.1</name>
</gene>
<name>E5A0A9_LEPMJ</name>
<dbReference type="VEuPathDB" id="FungiDB:LEMA_P101000.1"/>
<dbReference type="HOGENOM" id="CLU_2073597_0_0_1"/>
<dbReference type="EMBL" id="FP929130">
    <property type="protein sequence ID" value="CBX96969.1"/>
    <property type="molecule type" value="Genomic_DNA"/>
</dbReference>
<evidence type="ECO:0000313" key="1">
    <source>
        <dbReference type="EMBL" id="CBX96969.1"/>
    </source>
</evidence>
<reference evidence="2" key="1">
    <citation type="journal article" date="2011" name="Nat. Commun.">
        <title>Effector diversification within compartments of the Leptosphaeria maculans genome affected by Repeat-Induced Point mutations.</title>
        <authorList>
            <person name="Rouxel T."/>
            <person name="Grandaubert J."/>
            <person name="Hane J.K."/>
            <person name="Hoede C."/>
            <person name="van de Wouw A.P."/>
            <person name="Couloux A."/>
            <person name="Dominguez V."/>
            <person name="Anthouard V."/>
            <person name="Bally P."/>
            <person name="Bourras S."/>
            <person name="Cozijnsen A.J."/>
            <person name="Ciuffetti L.M."/>
            <person name="Degrave A."/>
            <person name="Dilmaghani A."/>
            <person name="Duret L."/>
            <person name="Fudal I."/>
            <person name="Goodwin S.B."/>
            <person name="Gout L."/>
            <person name="Glaser N."/>
            <person name="Linglin J."/>
            <person name="Kema G.H.J."/>
            <person name="Lapalu N."/>
            <person name="Lawrence C.B."/>
            <person name="May K."/>
            <person name="Meyer M."/>
            <person name="Ollivier B."/>
            <person name="Poulain J."/>
            <person name="Schoch C.L."/>
            <person name="Simon A."/>
            <person name="Spatafora J.W."/>
            <person name="Stachowiak A."/>
            <person name="Turgeon B.G."/>
            <person name="Tyler B.M."/>
            <person name="Vincent D."/>
            <person name="Weissenbach J."/>
            <person name="Amselem J."/>
            <person name="Quesneville H."/>
            <person name="Oliver R.P."/>
            <person name="Wincker P."/>
            <person name="Balesdent M.-H."/>
            <person name="Howlett B.J."/>
        </authorList>
    </citation>
    <scope>NUCLEOTIDE SEQUENCE [LARGE SCALE GENOMIC DNA]</scope>
    <source>
        <strain evidence="2">JN3 / isolate v23.1.3 / race Av1-4-5-6-7-8</strain>
    </source>
</reference>
<evidence type="ECO:0000313" key="2">
    <source>
        <dbReference type="Proteomes" id="UP000002668"/>
    </source>
</evidence>
<protein>
    <submittedName>
        <fullName evidence="1">Predicted protein</fullName>
    </submittedName>
</protein>
<proteinExistence type="predicted"/>
<organism evidence="2">
    <name type="scientific">Leptosphaeria maculans (strain JN3 / isolate v23.1.3 / race Av1-4-5-6-7-8)</name>
    <name type="common">Blackleg fungus</name>
    <name type="synonym">Phoma lingam</name>
    <dbReference type="NCBI Taxonomy" id="985895"/>
    <lineage>
        <taxon>Eukaryota</taxon>
        <taxon>Fungi</taxon>
        <taxon>Dikarya</taxon>
        <taxon>Ascomycota</taxon>
        <taxon>Pezizomycotina</taxon>
        <taxon>Dothideomycetes</taxon>
        <taxon>Pleosporomycetidae</taxon>
        <taxon>Pleosporales</taxon>
        <taxon>Pleosporineae</taxon>
        <taxon>Leptosphaeriaceae</taxon>
        <taxon>Plenodomus</taxon>
        <taxon>Plenodomus lingam/Leptosphaeria maculans species complex</taxon>
    </lineage>
</organism>
<dbReference type="InParanoid" id="E5A0A9"/>
<accession>E5A0A9</accession>
<dbReference type="Proteomes" id="UP000002668">
    <property type="component" value="Genome"/>
</dbReference>
<keyword evidence="2" id="KW-1185">Reference proteome</keyword>
<sequence length="118" mass="13822">MQPANLHAHRPQSLFANHPLSTQGYERARCGKVVRDLDAKRFDEQHCAPNRKKRRRARDCIARHEKKANHLSSCPALALALATYLSHPLPQRPFARRTRWVCITTFSHFFKRRLAKER</sequence>
<dbReference type="AlphaFoldDB" id="E5A0A9"/>